<dbReference type="PANTHER" id="PTHR34703:SF1">
    <property type="entry name" value="ANTIPORTER SUBUNIT MNHG2-RELATED"/>
    <property type="match status" value="1"/>
</dbReference>
<accession>A0A5B9MDD9</accession>
<dbReference type="PANTHER" id="PTHR34703">
    <property type="entry name" value="ANTIPORTER SUBUNIT MNHG2-RELATED"/>
    <property type="match status" value="1"/>
</dbReference>
<feature type="region of interest" description="Disordered" evidence="1">
    <location>
        <begin position="95"/>
        <end position="121"/>
    </location>
</feature>
<dbReference type="NCBIfam" id="NF009314">
    <property type="entry name" value="PRK12674.1-2"/>
    <property type="match status" value="1"/>
</dbReference>
<feature type="transmembrane region" description="Helical" evidence="2">
    <location>
        <begin position="37"/>
        <end position="57"/>
    </location>
</feature>
<name>A0A5B9MDD9_9BACT</name>
<keyword evidence="2" id="KW-1133">Transmembrane helix</keyword>
<dbReference type="Pfam" id="PF03334">
    <property type="entry name" value="PhaG_MnhG_YufB"/>
    <property type="match status" value="1"/>
</dbReference>
<evidence type="ECO:0000256" key="2">
    <source>
        <dbReference type="SAM" id="Phobius"/>
    </source>
</evidence>
<protein>
    <submittedName>
        <fullName evidence="3">Na(+)/H(+) antiporter subunit G</fullName>
    </submittedName>
</protein>
<dbReference type="InterPro" id="IPR005133">
    <property type="entry name" value="PhaG_MnhG_YufB"/>
</dbReference>
<gene>
    <name evidence="3" type="primary">mrpG</name>
    <name evidence="3" type="ORF">Mal15_33340</name>
</gene>
<dbReference type="GO" id="GO:0015385">
    <property type="term" value="F:sodium:proton antiporter activity"/>
    <property type="evidence" value="ECO:0007669"/>
    <property type="project" value="TreeGrafter"/>
</dbReference>
<proteinExistence type="predicted"/>
<reference evidence="3 4" key="1">
    <citation type="submission" date="2019-02" db="EMBL/GenBank/DDBJ databases">
        <title>Planctomycetal bacteria perform biofilm scaping via a novel small molecule.</title>
        <authorList>
            <person name="Jeske O."/>
            <person name="Boedeker C."/>
            <person name="Wiegand S."/>
            <person name="Breitling P."/>
            <person name="Kallscheuer N."/>
            <person name="Jogler M."/>
            <person name="Rohde M."/>
            <person name="Petersen J."/>
            <person name="Medema M.H."/>
            <person name="Surup F."/>
            <person name="Jogler C."/>
        </authorList>
    </citation>
    <scope>NUCLEOTIDE SEQUENCE [LARGE SCALE GENOMIC DNA]</scope>
    <source>
        <strain evidence="3 4">Mal15</strain>
    </source>
</reference>
<evidence type="ECO:0000313" key="3">
    <source>
        <dbReference type="EMBL" id="QEF99272.1"/>
    </source>
</evidence>
<keyword evidence="2" id="KW-0472">Membrane</keyword>
<evidence type="ECO:0000313" key="4">
    <source>
        <dbReference type="Proteomes" id="UP000321353"/>
    </source>
</evidence>
<keyword evidence="2" id="KW-0812">Transmembrane</keyword>
<dbReference type="EMBL" id="CP036264">
    <property type="protein sequence ID" value="QEF99272.1"/>
    <property type="molecule type" value="Genomic_DNA"/>
</dbReference>
<feature type="compositionally biased region" description="Acidic residues" evidence="1">
    <location>
        <begin position="111"/>
        <end position="121"/>
    </location>
</feature>
<dbReference type="AlphaFoldDB" id="A0A5B9MDD9"/>
<dbReference type="Proteomes" id="UP000321353">
    <property type="component" value="Chromosome"/>
</dbReference>
<dbReference type="KEGG" id="smam:Mal15_33340"/>
<feature type="transmembrane region" description="Helical" evidence="2">
    <location>
        <begin position="63"/>
        <end position="84"/>
    </location>
</feature>
<evidence type="ECO:0000256" key="1">
    <source>
        <dbReference type="SAM" id="MobiDB-lite"/>
    </source>
</evidence>
<sequence>MSDLVTILLLITGTCFALLAAVAVVRMPDLYTRMHGATKSATLGVGCTVLSAAVGLANMETTTVAILIIGFLFVTSPVAAHMIGRAAYRQQSPMWKDTVIDESPRGPSETDLPDDQGDNTL</sequence>
<organism evidence="3 4">
    <name type="scientific">Stieleria maiorica</name>
    <dbReference type="NCBI Taxonomy" id="2795974"/>
    <lineage>
        <taxon>Bacteria</taxon>
        <taxon>Pseudomonadati</taxon>
        <taxon>Planctomycetota</taxon>
        <taxon>Planctomycetia</taxon>
        <taxon>Pirellulales</taxon>
        <taxon>Pirellulaceae</taxon>
        <taxon>Stieleria</taxon>
    </lineage>
</organism>
<dbReference type="RefSeq" id="WP_147868691.1">
    <property type="nucleotide sequence ID" value="NZ_CP036264.1"/>
</dbReference>
<feature type="transmembrane region" description="Helical" evidence="2">
    <location>
        <begin position="6"/>
        <end position="25"/>
    </location>
</feature>
<dbReference type="NCBIfam" id="TIGR01300">
    <property type="entry name" value="CPA3_mnhG_phaG"/>
    <property type="match status" value="1"/>
</dbReference>
<keyword evidence="4" id="KW-1185">Reference proteome</keyword>